<reference evidence="8 9" key="2">
    <citation type="journal article" date="2010" name="Stand. Genomic Sci.">
        <title>Complete genome sequence of Syntrophothermus lipocalidus type strain (TGB-C1).</title>
        <authorList>
            <person name="Djao O.D."/>
            <person name="Zhang X."/>
            <person name="Lucas S."/>
            <person name="Lapidus A."/>
            <person name="Del Rio T.G."/>
            <person name="Nolan M."/>
            <person name="Tice H."/>
            <person name="Cheng J.F."/>
            <person name="Han C."/>
            <person name="Tapia R."/>
            <person name="Goodwin L."/>
            <person name="Pitluck S."/>
            <person name="Liolios K."/>
            <person name="Ivanova N."/>
            <person name="Mavromatis K."/>
            <person name="Mikhailova N."/>
            <person name="Ovchinnikova G."/>
            <person name="Pati A."/>
            <person name="Brambilla E."/>
            <person name="Chen A."/>
            <person name="Palaniappan K."/>
            <person name="Land M."/>
            <person name="Hauser L."/>
            <person name="Chang Y.J."/>
            <person name="Jeffries C.D."/>
            <person name="Rohde M."/>
            <person name="Sikorski J."/>
            <person name="Spring S."/>
            <person name="Goker M."/>
            <person name="Detter J.C."/>
            <person name="Woyke T."/>
            <person name="Bristow J."/>
            <person name="Eisen J.A."/>
            <person name="Markowitz V."/>
            <person name="Hugenholtz P."/>
            <person name="Kyrpides N.C."/>
            <person name="Klenk H.P."/>
        </authorList>
    </citation>
    <scope>NUCLEOTIDE SEQUENCE [LARGE SCALE GENOMIC DNA]</scope>
    <source>
        <strain evidence="9">DSM 12680 / TGB-C1</strain>
    </source>
</reference>
<evidence type="ECO:0000256" key="6">
    <source>
        <dbReference type="PIRSR" id="PIRSR600715-1"/>
    </source>
</evidence>
<feature type="transmembrane region" description="Helical" evidence="7">
    <location>
        <begin position="171"/>
        <end position="199"/>
    </location>
</feature>
<dbReference type="HOGENOM" id="CLU_078449_0_0_9"/>
<dbReference type="GO" id="GO:0016780">
    <property type="term" value="F:phosphotransferase activity, for other substituted phosphate groups"/>
    <property type="evidence" value="ECO:0007669"/>
    <property type="project" value="InterPro"/>
</dbReference>
<dbReference type="Proteomes" id="UP000000378">
    <property type="component" value="Chromosome"/>
</dbReference>
<comment type="cofactor">
    <cofactor evidence="6">
        <name>Mg(2+)</name>
        <dbReference type="ChEBI" id="CHEBI:18420"/>
    </cofactor>
</comment>
<proteinExistence type="predicted"/>
<dbReference type="eggNOG" id="COG0472">
    <property type="taxonomic scope" value="Bacteria"/>
</dbReference>
<dbReference type="KEGG" id="slp:Slip_0446"/>
<keyword evidence="6" id="KW-0460">Magnesium</keyword>
<evidence type="ECO:0000256" key="5">
    <source>
        <dbReference type="ARBA" id="ARBA00023136"/>
    </source>
</evidence>
<dbReference type="AlphaFoldDB" id="D7CKJ5"/>
<dbReference type="GO" id="GO:0016020">
    <property type="term" value="C:membrane"/>
    <property type="evidence" value="ECO:0007669"/>
    <property type="project" value="UniProtKB-SubCell"/>
</dbReference>
<feature type="transmembrane region" description="Helical" evidence="7">
    <location>
        <begin position="114"/>
        <end position="136"/>
    </location>
</feature>
<accession>D7CKJ5</accession>
<reference evidence="9" key="1">
    <citation type="journal article" date="2010" name="Stand. Genomic Sci.">
        <title>Complete genome sequence of Syntrophothermus lipocalidus type strain (TGB-C1T).</title>
        <authorList>
            <consortium name="US DOE Joint Genome Institute (JGI-PGF)"/>
            <person name="Djao O."/>
            <person name="Zhang X."/>
            <person name="Lucas S."/>
            <person name="Lapidus A."/>
            <person name="Glavina Del Rio T."/>
            <person name="Nolan M."/>
            <person name="Tice H."/>
            <person name="Cheng J."/>
            <person name="Han C."/>
            <person name="Tapia R."/>
            <person name="Goodwin L."/>
            <person name="Pitluck S."/>
            <person name="Liolios K."/>
            <person name="Ivanova N."/>
            <person name="Mavromatis K."/>
            <person name="Mikhailova N."/>
            <person name="Ovchinnikova G."/>
            <person name="Pati A."/>
            <person name="Brambilla E."/>
            <person name="Chen A."/>
            <person name="Palaniappan K."/>
            <person name="Land M."/>
            <person name="Hauser L."/>
            <person name="Chang Y."/>
            <person name="Jeffries C."/>
            <person name="Rohde M."/>
            <person name="Sikorski J."/>
            <person name="Spring S."/>
            <person name="Goker M."/>
            <person name="Detter J."/>
            <person name="Woyke T."/>
            <person name="Bristow J."/>
            <person name="Eisen J."/>
            <person name="Markowitz V."/>
            <person name="Hugenholtz P."/>
            <person name="Kyrpides N."/>
            <person name="Klenk H."/>
        </authorList>
    </citation>
    <scope>NUCLEOTIDE SEQUENCE [LARGE SCALE GENOMIC DNA]</scope>
    <source>
        <strain evidence="9">DSM 12680 / TGB-C1</strain>
    </source>
</reference>
<evidence type="ECO:0000256" key="1">
    <source>
        <dbReference type="ARBA" id="ARBA00004141"/>
    </source>
</evidence>
<dbReference type="InterPro" id="IPR000715">
    <property type="entry name" value="Glycosyl_transferase_4"/>
</dbReference>
<comment type="subcellular location">
    <subcellularLocation>
        <location evidence="1">Membrane</location>
        <topology evidence="1">Multi-pass membrane protein</topology>
    </subcellularLocation>
</comment>
<evidence type="ECO:0000256" key="2">
    <source>
        <dbReference type="ARBA" id="ARBA00022679"/>
    </source>
</evidence>
<evidence type="ECO:0000313" key="9">
    <source>
        <dbReference type="Proteomes" id="UP000000378"/>
    </source>
</evidence>
<evidence type="ECO:0000313" key="8">
    <source>
        <dbReference type="EMBL" id="ADI01230.1"/>
    </source>
</evidence>
<gene>
    <name evidence="8" type="ordered locus">Slip_0446</name>
</gene>
<keyword evidence="5 7" id="KW-0472">Membrane</keyword>
<keyword evidence="2" id="KW-0808">Transferase</keyword>
<feature type="transmembrane region" description="Helical" evidence="7">
    <location>
        <begin position="41"/>
        <end position="62"/>
    </location>
</feature>
<dbReference type="GO" id="GO:0046872">
    <property type="term" value="F:metal ion binding"/>
    <property type="evidence" value="ECO:0007669"/>
    <property type="project" value="UniProtKB-KW"/>
</dbReference>
<sequence>MNATSSLGLAAGAAFATELLILFFLLRFMSRHRVTAPNYRGIEIPIAIGVSFPATLFVVFMVERILGVYPGGEAGVYLAAVTGISLLGFIDDLIGTRDTLGFRGHIRKLFHGELTTGGLKAVGGGIIAVYASALLFKSWQDILVNALVMALFANLINLLDLRPGRAIKGFLVLFVILFFAAKSDLFLFLPLLAAVLAYFPFDLKAKAMMGDSGSNVLGFTLGLMCAMRMNMPFRLGFLGFLIVAHLFTERYSLTEIIERCALLRYLDNLGRGGERRGE</sequence>
<organism evidence="8 9">
    <name type="scientific">Syntrophothermus lipocalidus (strain DSM 12680 / TGB-C1)</name>
    <dbReference type="NCBI Taxonomy" id="643648"/>
    <lineage>
        <taxon>Bacteria</taxon>
        <taxon>Bacillati</taxon>
        <taxon>Bacillota</taxon>
        <taxon>Clostridia</taxon>
        <taxon>Eubacteriales</taxon>
        <taxon>Syntrophomonadaceae</taxon>
        <taxon>Syntrophothermus</taxon>
    </lineage>
</organism>
<dbReference type="Pfam" id="PF00953">
    <property type="entry name" value="Glycos_transf_4"/>
    <property type="match status" value="1"/>
</dbReference>
<protein>
    <recommendedName>
        <fullName evidence="10">Glycosyl transferase, family 4, conserved region</fullName>
    </recommendedName>
</protein>
<feature type="binding site" evidence="6">
    <location>
        <position position="211"/>
    </location>
    <ligand>
        <name>Mg(2+)</name>
        <dbReference type="ChEBI" id="CHEBI:18420"/>
    </ligand>
</feature>
<dbReference type="EMBL" id="CP002048">
    <property type="protein sequence ID" value="ADI01230.1"/>
    <property type="molecule type" value="Genomic_DNA"/>
</dbReference>
<feature type="transmembrane region" description="Helical" evidence="7">
    <location>
        <begin position="6"/>
        <end position="29"/>
    </location>
</feature>
<feature type="transmembrane region" description="Helical" evidence="7">
    <location>
        <begin position="142"/>
        <end position="159"/>
    </location>
</feature>
<name>D7CKJ5_SYNLT</name>
<dbReference type="STRING" id="643648.Slip_0446"/>
<dbReference type="RefSeq" id="WP_013174632.1">
    <property type="nucleotide sequence ID" value="NC_014220.1"/>
</dbReference>
<evidence type="ECO:0008006" key="10">
    <source>
        <dbReference type="Google" id="ProtNLM"/>
    </source>
</evidence>
<keyword evidence="4 7" id="KW-1133">Transmembrane helix</keyword>
<feature type="transmembrane region" description="Helical" evidence="7">
    <location>
        <begin position="219"/>
        <end position="247"/>
    </location>
</feature>
<evidence type="ECO:0000256" key="3">
    <source>
        <dbReference type="ARBA" id="ARBA00022692"/>
    </source>
</evidence>
<feature type="transmembrane region" description="Helical" evidence="7">
    <location>
        <begin position="74"/>
        <end position="94"/>
    </location>
</feature>
<evidence type="ECO:0000256" key="4">
    <source>
        <dbReference type="ARBA" id="ARBA00022989"/>
    </source>
</evidence>
<keyword evidence="9" id="KW-1185">Reference proteome</keyword>
<evidence type="ECO:0000256" key="7">
    <source>
        <dbReference type="SAM" id="Phobius"/>
    </source>
</evidence>
<keyword evidence="3 7" id="KW-0812">Transmembrane</keyword>
<feature type="binding site" evidence="6">
    <location>
        <position position="157"/>
    </location>
    <ligand>
        <name>Mg(2+)</name>
        <dbReference type="ChEBI" id="CHEBI:18420"/>
    </ligand>
</feature>
<keyword evidence="6" id="KW-0479">Metal-binding</keyword>